<dbReference type="EMBL" id="LFJJ01000006">
    <property type="protein sequence ID" value="KND62058.1"/>
    <property type="molecule type" value="Genomic_DNA"/>
</dbReference>
<proteinExistence type="predicted"/>
<comment type="caution">
    <text evidence="1">The sequence shown here is derived from an EMBL/GenBank/DDBJ whole genome shotgun (WGS) entry which is preliminary data.</text>
</comment>
<dbReference type="AlphaFoldDB" id="A0A0L0MIB9"/>
<evidence type="ECO:0000313" key="1">
    <source>
        <dbReference type="EMBL" id="KND62058.1"/>
    </source>
</evidence>
<keyword evidence="2" id="KW-1185">Reference proteome</keyword>
<name>A0A0L0MIB9_9BURK</name>
<dbReference type="Pfam" id="PF12686">
    <property type="entry name" value="DUF3800"/>
    <property type="match status" value="1"/>
</dbReference>
<evidence type="ECO:0000313" key="2">
    <source>
        <dbReference type="Proteomes" id="UP000036959"/>
    </source>
</evidence>
<protein>
    <submittedName>
        <fullName evidence="1">Uncharacterized protein</fullName>
    </submittedName>
</protein>
<accession>A0A0L0MIB9</accession>
<dbReference type="PATRIC" id="fig|242163.4.peg.5775"/>
<dbReference type="Proteomes" id="UP000036959">
    <property type="component" value="Unassembled WGS sequence"/>
</dbReference>
<reference evidence="2" key="1">
    <citation type="submission" date="2015-06" db="EMBL/GenBank/DDBJ databases">
        <title>Comparative genomics of Burkholderia leaf nodule symbionts.</title>
        <authorList>
            <person name="Carlier A."/>
            <person name="Eberl L."/>
            <person name="Pinto-Carbo M."/>
        </authorList>
    </citation>
    <scope>NUCLEOTIDE SEQUENCE [LARGE SCALE GENOMIC DNA]</scope>
    <source>
        <strain evidence="2">UZHbot4</strain>
    </source>
</reference>
<sequence>MHRRHLDLLTSHFIELKRRFFPNNLPKGARALDWIMAEVKGATVRNMMRDSGRNTRRHAIGYVSKNLDLLESIDARLVARIFVKPLGQPFDGRSVYTSSIQAIARHFHHYLTTHSESGLIIADSRSYKPNVNVAHSIFTQRRRTGGDPFPRLVERPLFGHSDNHASLQITDILCSGVLFPIATQVCCAQHYTGATHASEHWLKVRALLGHRLSTLEYRYRGARETCAGGIALSDPMNRFGTAMLLHASASTFVTETSGLGDLKTVHPAYPIRPTPSIPHDGLNSCPIS</sequence>
<organism evidence="1 2">
    <name type="scientific">Candidatus Burkholderia verschuerenii</name>
    <dbReference type="NCBI Taxonomy" id="242163"/>
    <lineage>
        <taxon>Bacteria</taxon>
        <taxon>Pseudomonadati</taxon>
        <taxon>Pseudomonadota</taxon>
        <taxon>Betaproteobacteria</taxon>
        <taxon>Burkholderiales</taxon>
        <taxon>Burkholderiaceae</taxon>
        <taxon>Burkholderia</taxon>
    </lineage>
</organism>
<dbReference type="InterPro" id="IPR024524">
    <property type="entry name" value="DUF3800"/>
</dbReference>
<gene>
    <name evidence="1" type="ORF">BVER_02131</name>
</gene>